<dbReference type="InterPro" id="IPR050755">
    <property type="entry name" value="TRAFAC_YlqF/YawG_RiboMat"/>
</dbReference>
<reference evidence="10 11" key="1">
    <citation type="submission" date="2015-12" db="EMBL/GenBank/DDBJ databases">
        <title>The genome of Folsomia candida.</title>
        <authorList>
            <person name="Faddeeva A."/>
            <person name="Derks M.F."/>
            <person name="Anvar Y."/>
            <person name="Smit S."/>
            <person name="Van Straalen N."/>
            <person name="Roelofs D."/>
        </authorList>
    </citation>
    <scope>NUCLEOTIDE SEQUENCE [LARGE SCALE GENOMIC DNA]</scope>
    <source>
        <strain evidence="10 11">VU population</strain>
        <tissue evidence="10">Whole body</tissue>
    </source>
</reference>
<dbReference type="Proteomes" id="UP000198287">
    <property type="component" value="Unassembled WGS sequence"/>
</dbReference>
<sequence>MGKYNHKTKVKEGFNRHSHSMNPDRKKEGLKGVGKPRDKATIKRLQMYRNFKAKRDPTGKIIRAAPFQNTLPSGSVARVEPNQKWFGNSKTISQSALQKFQEELGKAVNDPYKVVMRATKLPITLLNEKAKQARVHVLETESFDSVFGKKKTRKRPKLKVAELDDLVQSIEGRHEAYDQTKDKDLVRDAPDIWEPAKEWVNSAGQSKRIWNELYKVIDSSDVVIQVLDARDPMGTRSPPIEKFLKKDKPHKHLIFILNKVDLVPTWVTQRWIQLLSKEYPTLAFHASLTHPFGKGSLINLLRQFAKLHDDKKQISIGFIGYPNTGKSSIINTLKSKVVCKVAPIAGETKVWQYITLMRRIYLIDCPGVVYPHEESLEEKVLKGVIRVELVEHPEDYIETVLTRVKKPYLVKTYKIEEWTDSEDFLTKMAKRTGKLLKGAEPDLNAVARMVLNDWQRGKLPFFVAPEGYESTADFKAKQAKEKKDAVENKVTEEALKKKQKAVVVEEQIKMAKLKKPHLVQNLKKILVGLKFEGDDLKPLDKEGEEEDEEEKEEVFDSEEEDDEAENDDDDDDNDDETGPPVDNDPPEKAVPSKKPVPLKTSSLPTSKSTGNDSDTSYLTDSDSEVEQVMKPTKKNKKLGNIEVVKVAPIKKGKFQPPERGLDESDSDEEEDDEPAAKRKARTSDGLTSRQRRKEERDQKRKKIGSNFYEVSNVKNRNRERKSPRQPMDGRKKKK</sequence>
<evidence type="ECO:0000256" key="7">
    <source>
        <dbReference type="RuleBase" id="RU364023"/>
    </source>
</evidence>
<dbReference type="FunFam" id="3.40.50.300:FF:000559">
    <property type="entry name" value="Nuclear/nucleolar GTPase 2"/>
    <property type="match status" value="1"/>
</dbReference>
<name>A0A226E017_FOLCA</name>
<dbReference type="Gene3D" id="1.10.1580.10">
    <property type="match status" value="1"/>
</dbReference>
<evidence type="ECO:0000256" key="8">
    <source>
        <dbReference type="SAM" id="MobiDB-lite"/>
    </source>
</evidence>
<dbReference type="GO" id="GO:0005730">
    <property type="term" value="C:nucleolus"/>
    <property type="evidence" value="ECO:0007669"/>
    <property type="project" value="UniProtKB-SubCell"/>
</dbReference>
<dbReference type="InterPro" id="IPR012971">
    <property type="entry name" value="NOG2_N_dom"/>
</dbReference>
<dbReference type="FunFam" id="1.10.1580.10:FF:000001">
    <property type="entry name" value="Nucleolar GTP-binding protein 2"/>
    <property type="match status" value="1"/>
</dbReference>
<evidence type="ECO:0000256" key="5">
    <source>
        <dbReference type="ARBA" id="ARBA00054763"/>
    </source>
</evidence>
<protein>
    <recommendedName>
        <fullName evidence="7">Nucleolar GTP-binding protein 2</fullName>
    </recommendedName>
</protein>
<gene>
    <name evidence="10" type="ORF">Fcan01_15266</name>
</gene>
<feature type="compositionally biased region" description="Acidic residues" evidence="8">
    <location>
        <begin position="542"/>
        <end position="577"/>
    </location>
</feature>
<dbReference type="PANTHER" id="PTHR11089:SF9">
    <property type="entry name" value="NUCLEOLAR GTP-BINDING PROTEIN 2"/>
    <property type="match status" value="1"/>
</dbReference>
<keyword evidence="2 7" id="KW-0547">Nucleotide-binding</keyword>
<evidence type="ECO:0000256" key="6">
    <source>
        <dbReference type="ARBA" id="ARBA00065814"/>
    </source>
</evidence>
<evidence type="ECO:0000256" key="3">
    <source>
        <dbReference type="ARBA" id="ARBA00023134"/>
    </source>
</evidence>
<dbReference type="EMBL" id="LNIX01000009">
    <property type="protein sequence ID" value="OXA50394.1"/>
    <property type="molecule type" value="Genomic_DNA"/>
</dbReference>
<feature type="compositionally biased region" description="Low complexity" evidence="8">
    <location>
        <begin position="597"/>
        <end position="620"/>
    </location>
</feature>
<feature type="domain" description="CP-type G" evidence="9">
    <location>
        <begin position="210"/>
        <end position="371"/>
    </location>
</feature>
<keyword evidence="4 7" id="KW-0539">Nucleus</keyword>
<comment type="function">
    <text evidence="5">GTPase that associates with pre-60S ribosomal subunits in the nucleolus and is required for their nuclear export and maturation. May promote cell proliferation possibly by increasing p53/TP53 protein levels, and consequently those of its downstream product CDKN1A/p21, and decreasing RPL23A protein levels.</text>
</comment>
<dbReference type="AlphaFoldDB" id="A0A226E017"/>
<feature type="compositionally biased region" description="Acidic residues" evidence="8">
    <location>
        <begin position="663"/>
        <end position="673"/>
    </location>
</feature>
<dbReference type="GO" id="GO:0005525">
    <property type="term" value="F:GTP binding"/>
    <property type="evidence" value="ECO:0007669"/>
    <property type="project" value="UniProtKB-KW"/>
</dbReference>
<dbReference type="PRINTS" id="PR00326">
    <property type="entry name" value="GTP1OBG"/>
</dbReference>
<proteinExistence type="inferred from homology"/>
<keyword evidence="11" id="KW-1185">Reference proteome</keyword>
<dbReference type="PROSITE" id="PS51721">
    <property type="entry name" value="G_CP"/>
    <property type="match status" value="1"/>
</dbReference>
<dbReference type="InterPro" id="IPR023179">
    <property type="entry name" value="GTP-bd_ortho_bundle_sf"/>
</dbReference>
<dbReference type="SUPFAM" id="SSF52540">
    <property type="entry name" value="P-loop containing nucleoside triphosphate hydrolases"/>
    <property type="match status" value="1"/>
</dbReference>
<comment type="subcellular location">
    <subcellularLocation>
        <location evidence="1 7">Nucleus</location>
        <location evidence="1 7">Nucleolus</location>
    </subcellularLocation>
</comment>
<feature type="compositionally biased region" description="Basic and acidic residues" evidence="8">
    <location>
        <begin position="22"/>
        <end position="39"/>
    </location>
</feature>
<evidence type="ECO:0000256" key="1">
    <source>
        <dbReference type="ARBA" id="ARBA00004604"/>
    </source>
</evidence>
<dbReference type="OrthoDB" id="444945at2759"/>
<dbReference type="InterPro" id="IPR024929">
    <property type="entry name" value="GNL2_CP_dom"/>
</dbReference>
<dbReference type="Pfam" id="PF08153">
    <property type="entry name" value="NGP1NT"/>
    <property type="match status" value="1"/>
</dbReference>
<comment type="caution">
    <text evidence="10">The sequence shown here is derived from an EMBL/GenBank/DDBJ whole genome shotgun (WGS) entry which is preliminary data.</text>
</comment>
<evidence type="ECO:0000256" key="2">
    <source>
        <dbReference type="ARBA" id="ARBA00022741"/>
    </source>
</evidence>
<dbReference type="InterPro" id="IPR027417">
    <property type="entry name" value="P-loop_NTPase"/>
</dbReference>
<comment type="subunit">
    <text evidence="6">Interacts with LYAR and RPL23A. Interacts with the nuclear importin-beta receptor and, at a lower extent, with importin-alpha.</text>
</comment>
<comment type="similarity">
    <text evidence="7">Belongs to the TRAFAC class YlqF/YawG GTPase family. NOG2 subfamily.</text>
</comment>
<dbReference type="Pfam" id="PF01926">
    <property type="entry name" value="MMR_HSR1"/>
    <property type="match status" value="1"/>
</dbReference>
<feature type="region of interest" description="Disordered" evidence="8">
    <location>
        <begin position="1"/>
        <end position="39"/>
    </location>
</feature>
<dbReference type="InterPro" id="IPR030378">
    <property type="entry name" value="G_CP_dom"/>
</dbReference>
<evidence type="ECO:0000256" key="4">
    <source>
        <dbReference type="ARBA" id="ARBA00023242"/>
    </source>
</evidence>
<dbReference type="Gene3D" id="3.40.50.300">
    <property type="entry name" value="P-loop containing nucleotide triphosphate hydrolases"/>
    <property type="match status" value="1"/>
</dbReference>
<evidence type="ECO:0000259" key="9">
    <source>
        <dbReference type="PROSITE" id="PS51721"/>
    </source>
</evidence>
<evidence type="ECO:0000313" key="10">
    <source>
        <dbReference type="EMBL" id="OXA50394.1"/>
    </source>
</evidence>
<feature type="region of interest" description="Disordered" evidence="8">
    <location>
        <begin position="535"/>
        <end position="734"/>
    </location>
</feature>
<keyword evidence="3 7" id="KW-0342">GTP-binding</keyword>
<dbReference type="InterPro" id="IPR006073">
    <property type="entry name" value="GTP-bd"/>
</dbReference>
<dbReference type="OMA" id="YHNNDTE"/>
<dbReference type="CDD" id="cd01858">
    <property type="entry name" value="NGP_1"/>
    <property type="match status" value="1"/>
</dbReference>
<organism evidence="10 11">
    <name type="scientific">Folsomia candida</name>
    <name type="common">Springtail</name>
    <dbReference type="NCBI Taxonomy" id="158441"/>
    <lineage>
        <taxon>Eukaryota</taxon>
        <taxon>Metazoa</taxon>
        <taxon>Ecdysozoa</taxon>
        <taxon>Arthropoda</taxon>
        <taxon>Hexapoda</taxon>
        <taxon>Collembola</taxon>
        <taxon>Entomobryomorpha</taxon>
        <taxon>Isotomoidea</taxon>
        <taxon>Isotomidae</taxon>
        <taxon>Proisotominae</taxon>
        <taxon>Folsomia</taxon>
    </lineage>
</organism>
<dbReference type="PANTHER" id="PTHR11089">
    <property type="entry name" value="GTP-BINDING PROTEIN-RELATED"/>
    <property type="match status" value="1"/>
</dbReference>
<dbReference type="STRING" id="158441.A0A226E017"/>
<accession>A0A226E017</accession>
<evidence type="ECO:0000313" key="11">
    <source>
        <dbReference type="Proteomes" id="UP000198287"/>
    </source>
</evidence>